<comment type="caution">
    <text evidence="9">The sequence shown here is derived from an EMBL/GenBank/DDBJ whole genome shotgun (WGS) entry which is preliminary data.</text>
</comment>
<dbReference type="GO" id="GO:0022857">
    <property type="term" value="F:transmembrane transporter activity"/>
    <property type="evidence" value="ECO:0007669"/>
    <property type="project" value="InterPro"/>
</dbReference>
<feature type="transmembrane region" description="Helical" evidence="7">
    <location>
        <begin position="100"/>
        <end position="122"/>
    </location>
</feature>
<feature type="transmembrane region" description="Helical" evidence="7">
    <location>
        <begin position="167"/>
        <end position="187"/>
    </location>
</feature>
<dbReference type="EMBL" id="AZGB01000016">
    <property type="protein sequence ID" value="KRM06238.1"/>
    <property type="molecule type" value="Genomic_DNA"/>
</dbReference>
<evidence type="ECO:0000256" key="4">
    <source>
        <dbReference type="ARBA" id="ARBA00022692"/>
    </source>
</evidence>
<dbReference type="SUPFAM" id="SSF103473">
    <property type="entry name" value="MFS general substrate transporter"/>
    <property type="match status" value="1"/>
</dbReference>
<sequence>MKQTKDKLIFKVSLLSISLFLMMAPQISSALPLMYHAFPGVDQAGVETLSTVPNFGIVIGLLISPFLVRKLGQKPTVLIGLLITLITGTFPMYATAYLPILISRFLIGLGIGLFNSLAVSLIPQFYKRDEQELASMIGYQNVMGSVGAALSSFLLSYLVTISWHAAFAIYFLVIPVLILFTLFVPLADKKQNAVVAGQSANKVPVPKQKINSKVILIAVLMLLIFMFYMPISFALPSLIVTEGIGTTSTAALIAGFSTLVGIPIGASFGFFFKRLHDKVFPLGFALVALGFILISLANNVIFLFVSVVVLGFGFGIGVPYMYNWLDWAAPEGSINMSTTIVLILVNIGSFVSPTVINLITGLFNNTSPRAIMMLSAVAFLLIFVFALYHYLKVHRQQIKTD</sequence>
<evidence type="ECO:0000256" key="2">
    <source>
        <dbReference type="ARBA" id="ARBA00022448"/>
    </source>
</evidence>
<keyword evidence="4 7" id="KW-0812">Transmembrane</keyword>
<feature type="transmembrane region" description="Helical" evidence="7">
    <location>
        <begin position="142"/>
        <end position="161"/>
    </location>
</feature>
<evidence type="ECO:0000256" key="7">
    <source>
        <dbReference type="SAM" id="Phobius"/>
    </source>
</evidence>
<dbReference type="Gene3D" id="1.20.1250.20">
    <property type="entry name" value="MFS general substrate transporter like domains"/>
    <property type="match status" value="1"/>
</dbReference>
<dbReference type="InterPro" id="IPR011701">
    <property type="entry name" value="MFS"/>
</dbReference>
<comment type="subcellular location">
    <subcellularLocation>
        <location evidence="1">Cell membrane</location>
        <topology evidence="1">Multi-pass membrane protein</topology>
    </subcellularLocation>
</comment>
<evidence type="ECO:0000259" key="8">
    <source>
        <dbReference type="PROSITE" id="PS50850"/>
    </source>
</evidence>
<feature type="domain" description="Major facilitator superfamily (MFS) profile" evidence="8">
    <location>
        <begin position="9"/>
        <end position="394"/>
    </location>
</feature>
<dbReference type="Pfam" id="PF07690">
    <property type="entry name" value="MFS_1"/>
    <property type="match status" value="1"/>
</dbReference>
<gene>
    <name evidence="9" type="ORF">FC89_GL001110</name>
</gene>
<evidence type="ECO:0000256" key="3">
    <source>
        <dbReference type="ARBA" id="ARBA00022475"/>
    </source>
</evidence>
<evidence type="ECO:0000313" key="10">
    <source>
        <dbReference type="Proteomes" id="UP000051451"/>
    </source>
</evidence>
<dbReference type="PANTHER" id="PTHR23517:SF3">
    <property type="entry name" value="INTEGRAL MEMBRANE TRANSPORT PROTEIN"/>
    <property type="match status" value="1"/>
</dbReference>
<dbReference type="PATRIC" id="fig|1423750.3.peg.1136"/>
<evidence type="ECO:0000313" key="9">
    <source>
        <dbReference type="EMBL" id="KRM06238.1"/>
    </source>
</evidence>
<dbReference type="InterPro" id="IPR036259">
    <property type="entry name" value="MFS_trans_sf"/>
</dbReference>
<feature type="transmembrane region" description="Helical" evidence="7">
    <location>
        <begin position="334"/>
        <end position="359"/>
    </location>
</feature>
<feature type="transmembrane region" description="Helical" evidence="7">
    <location>
        <begin position="75"/>
        <end position="94"/>
    </location>
</feature>
<dbReference type="AlphaFoldDB" id="A0A0R1VK94"/>
<dbReference type="InterPro" id="IPR050171">
    <property type="entry name" value="MFS_Transporters"/>
</dbReference>
<reference evidence="9 10" key="1">
    <citation type="journal article" date="2015" name="Genome Announc.">
        <title>Expanding the biotechnology potential of lactobacilli through comparative genomics of 213 strains and associated genera.</title>
        <authorList>
            <person name="Sun Z."/>
            <person name="Harris H.M."/>
            <person name="McCann A."/>
            <person name="Guo C."/>
            <person name="Argimon S."/>
            <person name="Zhang W."/>
            <person name="Yang X."/>
            <person name="Jeffery I.B."/>
            <person name="Cooney J.C."/>
            <person name="Kagawa T.F."/>
            <person name="Liu W."/>
            <person name="Song Y."/>
            <person name="Salvetti E."/>
            <person name="Wrobel A."/>
            <person name="Rasinkangas P."/>
            <person name="Parkhill J."/>
            <person name="Rea M.C."/>
            <person name="O'Sullivan O."/>
            <person name="Ritari J."/>
            <person name="Douillard F.P."/>
            <person name="Paul Ross R."/>
            <person name="Yang R."/>
            <person name="Briner A.E."/>
            <person name="Felis G.E."/>
            <person name="de Vos W.M."/>
            <person name="Barrangou R."/>
            <person name="Klaenhammer T.R."/>
            <person name="Caufield P.W."/>
            <person name="Cui Y."/>
            <person name="Zhang H."/>
            <person name="O'Toole P.W."/>
        </authorList>
    </citation>
    <scope>NUCLEOTIDE SEQUENCE [LARGE SCALE GENOMIC DNA]</scope>
    <source>
        <strain evidence="9 10">DSM 18630</strain>
    </source>
</reference>
<dbReference type="RefSeq" id="WP_057871850.1">
    <property type="nucleotide sequence ID" value="NZ_AZGB01000016.1"/>
</dbReference>
<dbReference type="STRING" id="1423750.FC89_GL001110"/>
<evidence type="ECO:0000256" key="6">
    <source>
        <dbReference type="ARBA" id="ARBA00023136"/>
    </source>
</evidence>
<proteinExistence type="predicted"/>
<evidence type="ECO:0000256" key="1">
    <source>
        <dbReference type="ARBA" id="ARBA00004651"/>
    </source>
</evidence>
<dbReference type="Proteomes" id="UP000051451">
    <property type="component" value="Unassembled WGS sequence"/>
</dbReference>
<dbReference type="OrthoDB" id="1650550at2"/>
<keyword evidence="5 7" id="KW-1133">Transmembrane helix</keyword>
<dbReference type="GO" id="GO:0005886">
    <property type="term" value="C:plasma membrane"/>
    <property type="evidence" value="ECO:0007669"/>
    <property type="project" value="UniProtKB-SubCell"/>
</dbReference>
<protein>
    <submittedName>
        <fullName evidence="9">Transport protein</fullName>
    </submittedName>
</protein>
<keyword evidence="10" id="KW-1185">Reference proteome</keyword>
<keyword evidence="3" id="KW-1003">Cell membrane</keyword>
<feature type="transmembrane region" description="Helical" evidence="7">
    <location>
        <begin position="214"/>
        <end position="239"/>
    </location>
</feature>
<dbReference type="GeneID" id="98319129"/>
<dbReference type="PANTHER" id="PTHR23517">
    <property type="entry name" value="RESISTANCE PROTEIN MDTM, PUTATIVE-RELATED-RELATED"/>
    <property type="match status" value="1"/>
</dbReference>
<name>A0A0R1VK94_9LACO</name>
<keyword evidence="6 7" id="KW-0472">Membrane</keyword>
<feature type="transmembrane region" description="Helical" evidence="7">
    <location>
        <begin position="303"/>
        <end position="322"/>
    </location>
</feature>
<organism evidence="9 10">
    <name type="scientific">Liquorilactobacillus ghanensis DSM 18630</name>
    <dbReference type="NCBI Taxonomy" id="1423750"/>
    <lineage>
        <taxon>Bacteria</taxon>
        <taxon>Bacillati</taxon>
        <taxon>Bacillota</taxon>
        <taxon>Bacilli</taxon>
        <taxon>Lactobacillales</taxon>
        <taxon>Lactobacillaceae</taxon>
        <taxon>Liquorilactobacillus</taxon>
    </lineage>
</organism>
<feature type="transmembrane region" description="Helical" evidence="7">
    <location>
        <begin position="279"/>
        <end position="297"/>
    </location>
</feature>
<feature type="transmembrane region" description="Helical" evidence="7">
    <location>
        <begin position="371"/>
        <end position="391"/>
    </location>
</feature>
<accession>A0A0R1VK94</accession>
<feature type="transmembrane region" description="Helical" evidence="7">
    <location>
        <begin position="251"/>
        <end position="272"/>
    </location>
</feature>
<dbReference type="InterPro" id="IPR020846">
    <property type="entry name" value="MFS_dom"/>
</dbReference>
<keyword evidence="2" id="KW-0813">Transport</keyword>
<dbReference type="PROSITE" id="PS50850">
    <property type="entry name" value="MFS"/>
    <property type="match status" value="1"/>
</dbReference>
<evidence type="ECO:0000256" key="5">
    <source>
        <dbReference type="ARBA" id="ARBA00022989"/>
    </source>
</evidence>
<feature type="transmembrane region" description="Helical" evidence="7">
    <location>
        <begin position="49"/>
        <end position="68"/>
    </location>
</feature>